<evidence type="ECO:0000256" key="5">
    <source>
        <dbReference type="ARBA" id="ARBA00022692"/>
    </source>
</evidence>
<dbReference type="PANTHER" id="PTHR46494:SF1">
    <property type="entry name" value="CORA FAMILY METAL ION TRANSPORTER (EUROFUNG)"/>
    <property type="match status" value="1"/>
</dbReference>
<reference evidence="10" key="1">
    <citation type="journal article" date="2014" name="Int. J. Syst. Evol. Microbiol.">
        <title>Complete genome sequence of Corynebacterium casei LMG S-19264T (=DSM 44701T), isolated from a smear-ripened cheese.</title>
        <authorList>
            <consortium name="US DOE Joint Genome Institute (JGI-PGF)"/>
            <person name="Walter F."/>
            <person name="Albersmeier A."/>
            <person name="Kalinowski J."/>
            <person name="Ruckert C."/>
        </authorList>
    </citation>
    <scope>NUCLEOTIDE SEQUENCE</scope>
    <source>
        <strain evidence="10">NBRC 108769</strain>
    </source>
</reference>
<evidence type="ECO:0000313" key="11">
    <source>
        <dbReference type="Proteomes" id="UP001156666"/>
    </source>
</evidence>
<keyword evidence="9" id="KW-0175">Coiled coil</keyword>
<gene>
    <name evidence="8 10" type="primary">corA</name>
    <name evidence="10" type="ORF">GCM10007940_16670</name>
</gene>
<dbReference type="GO" id="GO:0005886">
    <property type="term" value="C:plasma membrane"/>
    <property type="evidence" value="ECO:0007669"/>
    <property type="project" value="UniProtKB-SubCell"/>
</dbReference>
<keyword evidence="3 8" id="KW-0813">Transport</keyword>
<keyword evidence="8" id="KW-0406">Ion transport</keyword>
<evidence type="ECO:0000313" key="10">
    <source>
        <dbReference type="EMBL" id="GLR17052.1"/>
    </source>
</evidence>
<dbReference type="InterPro" id="IPR045861">
    <property type="entry name" value="CorA_cytoplasmic_dom"/>
</dbReference>
<dbReference type="InterPro" id="IPR002523">
    <property type="entry name" value="MgTranspt_CorA/ZnTranspt_ZntB"/>
</dbReference>
<dbReference type="Gene3D" id="3.30.460.20">
    <property type="entry name" value="CorA soluble domain-like"/>
    <property type="match status" value="1"/>
</dbReference>
<organism evidence="10 11">
    <name type="scientific">Portibacter lacus</name>
    <dbReference type="NCBI Taxonomy" id="1099794"/>
    <lineage>
        <taxon>Bacteria</taxon>
        <taxon>Pseudomonadati</taxon>
        <taxon>Bacteroidota</taxon>
        <taxon>Saprospiria</taxon>
        <taxon>Saprospirales</taxon>
        <taxon>Haliscomenobacteraceae</taxon>
        <taxon>Portibacter</taxon>
    </lineage>
</organism>
<dbReference type="InterPro" id="IPR045863">
    <property type="entry name" value="CorA_TM1_TM2"/>
</dbReference>
<dbReference type="GO" id="GO:0000287">
    <property type="term" value="F:magnesium ion binding"/>
    <property type="evidence" value="ECO:0007669"/>
    <property type="project" value="TreeGrafter"/>
</dbReference>
<evidence type="ECO:0000256" key="2">
    <source>
        <dbReference type="ARBA" id="ARBA00009765"/>
    </source>
</evidence>
<comment type="subcellular location">
    <subcellularLocation>
        <location evidence="1">Cell membrane</location>
        <topology evidence="1">Multi-pass membrane protein</topology>
    </subcellularLocation>
    <subcellularLocation>
        <location evidence="8">Membrane</location>
        <topology evidence="8">Multi-pass membrane protein</topology>
    </subcellularLocation>
</comment>
<protein>
    <recommendedName>
        <fullName evidence="8">Magnesium transport protein CorA</fullName>
    </recommendedName>
</protein>
<keyword evidence="11" id="KW-1185">Reference proteome</keyword>
<evidence type="ECO:0000256" key="3">
    <source>
        <dbReference type="ARBA" id="ARBA00022448"/>
    </source>
</evidence>
<keyword evidence="6 8" id="KW-1133">Transmembrane helix</keyword>
<keyword evidence="5 8" id="KW-0812">Transmembrane</keyword>
<feature type="transmembrane region" description="Helical" evidence="8">
    <location>
        <begin position="324"/>
        <end position="344"/>
    </location>
</feature>
<dbReference type="SUPFAM" id="SSF144083">
    <property type="entry name" value="Magnesium transport protein CorA, transmembrane region"/>
    <property type="match status" value="1"/>
</dbReference>
<name>A0AA37WEB9_9BACT</name>
<evidence type="ECO:0000256" key="1">
    <source>
        <dbReference type="ARBA" id="ARBA00004651"/>
    </source>
</evidence>
<feature type="coiled-coil region" evidence="9">
    <location>
        <begin position="177"/>
        <end position="204"/>
    </location>
</feature>
<dbReference type="Proteomes" id="UP001156666">
    <property type="component" value="Unassembled WGS sequence"/>
</dbReference>
<evidence type="ECO:0000256" key="8">
    <source>
        <dbReference type="RuleBase" id="RU362010"/>
    </source>
</evidence>
<dbReference type="SUPFAM" id="SSF143865">
    <property type="entry name" value="CorA soluble domain-like"/>
    <property type="match status" value="1"/>
</dbReference>
<dbReference type="PANTHER" id="PTHR46494">
    <property type="entry name" value="CORA FAMILY METAL ION TRANSPORTER (EUROFUNG)"/>
    <property type="match status" value="1"/>
</dbReference>
<sequence>MAKKRNIGSIPGTIVYTGNVTGTQVSINYLEYNQNGYRAESALNNGEITIYPPIDEYIQWYDIRGLHDNDLMQKIVSSFKIHPLVIEDAVDIHQRPTYVEYLDGHFISLKSLEFNSEKSTVEKETVSIYFGNKFIITFQENEDDIFKVIRERIINKKGRVVAKGADYLAYIIVDYIVDNYFSVLDAVEEQVEELEESISLQSDDVDKLSIYKLKKNILKIRKSIAPLREAVNLFSRSDSKLIDSKTLTFIKDVYDHTIQIIDNADSLRDILSGLQDLYISEVSLQMNKVMQVLTIITAIFVPLSFLAGLYGMNFVNIPELRAQNGYYILIGIMVLIALSMIYFFKSRKWF</sequence>
<comment type="caution">
    <text evidence="10">The sequence shown here is derived from an EMBL/GenBank/DDBJ whole genome shotgun (WGS) entry which is preliminary data.</text>
</comment>
<reference evidence="10" key="2">
    <citation type="submission" date="2023-01" db="EMBL/GenBank/DDBJ databases">
        <title>Draft genome sequence of Portibacter lacus strain NBRC 108769.</title>
        <authorList>
            <person name="Sun Q."/>
            <person name="Mori K."/>
        </authorList>
    </citation>
    <scope>NUCLEOTIDE SEQUENCE</scope>
    <source>
        <strain evidence="10">NBRC 108769</strain>
    </source>
</reference>
<dbReference type="Gene3D" id="1.20.58.340">
    <property type="entry name" value="Magnesium transport protein CorA, transmembrane region"/>
    <property type="match status" value="2"/>
</dbReference>
<comment type="function">
    <text evidence="8">Mediates influx of magnesium ions.</text>
</comment>
<dbReference type="EMBL" id="BSOH01000007">
    <property type="protein sequence ID" value="GLR17052.1"/>
    <property type="molecule type" value="Genomic_DNA"/>
</dbReference>
<feature type="transmembrane region" description="Helical" evidence="8">
    <location>
        <begin position="292"/>
        <end position="312"/>
    </location>
</feature>
<evidence type="ECO:0000256" key="6">
    <source>
        <dbReference type="ARBA" id="ARBA00022989"/>
    </source>
</evidence>
<keyword evidence="4 8" id="KW-1003">Cell membrane</keyword>
<dbReference type="InterPro" id="IPR004488">
    <property type="entry name" value="Mg/Co-transport_prot_CorA"/>
</dbReference>
<keyword evidence="7 8" id="KW-0472">Membrane</keyword>
<evidence type="ECO:0000256" key="4">
    <source>
        <dbReference type="ARBA" id="ARBA00022475"/>
    </source>
</evidence>
<dbReference type="RefSeq" id="WP_235290769.1">
    <property type="nucleotide sequence ID" value="NZ_BSOH01000007.1"/>
</dbReference>
<evidence type="ECO:0000256" key="9">
    <source>
        <dbReference type="SAM" id="Coils"/>
    </source>
</evidence>
<dbReference type="AlphaFoldDB" id="A0AA37WEB9"/>
<dbReference type="Pfam" id="PF01544">
    <property type="entry name" value="CorA"/>
    <property type="match status" value="1"/>
</dbReference>
<dbReference type="NCBIfam" id="TIGR00383">
    <property type="entry name" value="corA"/>
    <property type="match status" value="1"/>
</dbReference>
<dbReference type="FunFam" id="1.20.58.340:FF:000012">
    <property type="entry name" value="Magnesium transport protein CorA"/>
    <property type="match status" value="1"/>
</dbReference>
<dbReference type="CDD" id="cd12828">
    <property type="entry name" value="TmCorA-like_1"/>
    <property type="match status" value="1"/>
</dbReference>
<comment type="similarity">
    <text evidence="2 8">Belongs to the CorA metal ion transporter (MIT) (TC 1.A.35) family.</text>
</comment>
<proteinExistence type="inferred from homology"/>
<dbReference type="GO" id="GO:0015087">
    <property type="term" value="F:cobalt ion transmembrane transporter activity"/>
    <property type="evidence" value="ECO:0007669"/>
    <property type="project" value="UniProtKB-UniRule"/>
</dbReference>
<keyword evidence="8" id="KW-0460">Magnesium</keyword>
<accession>A0AA37WEB9</accession>
<dbReference type="GO" id="GO:0015095">
    <property type="term" value="F:magnesium ion transmembrane transporter activity"/>
    <property type="evidence" value="ECO:0007669"/>
    <property type="project" value="UniProtKB-UniRule"/>
</dbReference>
<dbReference type="GO" id="GO:0050897">
    <property type="term" value="F:cobalt ion binding"/>
    <property type="evidence" value="ECO:0007669"/>
    <property type="project" value="TreeGrafter"/>
</dbReference>
<evidence type="ECO:0000256" key="7">
    <source>
        <dbReference type="ARBA" id="ARBA00023136"/>
    </source>
</evidence>